<dbReference type="PROSITE" id="PS50003">
    <property type="entry name" value="PH_DOMAIN"/>
    <property type="match status" value="1"/>
</dbReference>
<dbReference type="EC" id="2.7.11.1" evidence="3"/>
<feature type="region of interest" description="Disordered" evidence="14">
    <location>
        <begin position="437"/>
        <end position="459"/>
    </location>
</feature>
<feature type="domain" description="PH" evidence="15">
    <location>
        <begin position="547"/>
        <end position="658"/>
    </location>
</feature>
<feature type="compositionally biased region" description="Basic and acidic residues" evidence="14">
    <location>
        <begin position="792"/>
        <end position="824"/>
    </location>
</feature>
<dbReference type="FunFam" id="1.10.510.10:FF:000139">
    <property type="entry name" value="Non-specific serine/threonine protein kinase"/>
    <property type="match status" value="1"/>
</dbReference>
<dbReference type="GO" id="GO:0004674">
    <property type="term" value="F:protein serine/threonine kinase activity"/>
    <property type="evidence" value="ECO:0007669"/>
    <property type="project" value="UniProtKB-KW"/>
</dbReference>
<dbReference type="Proteomes" id="UP001147752">
    <property type="component" value="Unassembled WGS sequence"/>
</dbReference>
<keyword evidence="11" id="KW-0520">NAD</keyword>
<evidence type="ECO:0000313" key="18">
    <source>
        <dbReference type="EMBL" id="KAJ5373637.1"/>
    </source>
</evidence>
<dbReference type="Gene3D" id="1.10.510.10">
    <property type="entry name" value="Transferase(Phosphotransferase) domain 1"/>
    <property type="match status" value="1"/>
</dbReference>
<evidence type="ECO:0000256" key="11">
    <source>
        <dbReference type="ARBA" id="ARBA00023027"/>
    </source>
</evidence>
<dbReference type="InterPro" id="IPR016064">
    <property type="entry name" value="NAD/diacylglycerol_kinase_sf"/>
</dbReference>
<keyword evidence="5" id="KW-0723">Serine/threonine-protein kinase</keyword>
<dbReference type="PROSITE" id="PS50011">
    <property type="entry name" value="PROTEIN_KINASE_DOM"/>
    <property type="match status" value="1"/>
</dbReference>
<dbReference type="SMART" id="SM00220">
    <property type="entry name" value="S_TKc"/>
    <property type="match status" value="1"/>
</dbReference>
<dbReference type="Pfam" id="PF15413">
    <property type="entry name" value="PH_11"/>
    <property type="match status" value="1"/>
</dbReference>
<dbReference type="CDD" id="cd01093">
    <property type="entry name" value="CRIB_PAK_like"/>
    <property type="match status" value="1"/>
</dbReference>
<evidence type="ECO:0000256" key="9">
    <source>
        <dbReference type="ARBA" id="ARBA00022840"/>
    </source>
</evidence>
<dbReference type="GO" id="GO:0006741">
    <property type="term" value="P:NADP+ biosynthetic process"/>
    <property type="evidence" value="ECO:0007669"/>
    <property type="project" value="InterPro"/>
</dbReference>
<dbReference type="SMART" id="SM00233">
    <property type="entry name" value="PH"/>
    <property type="match status" value="1"/>
</dbReference>
<dbReference type="FunFam" id="3.30.200.20:FF:000535">
    <property type="entry name" value="Non-specific serine/threonine protein kinase"/>
    <property type="match status" value="1"/>
</dbReference>
<feature type="compositionally biased region" description="Polar residues" evidence="14">
    <location>
        <begin position="737"/>
        <end position="752"/>
    </location>
</feature>
<keyword evidence="10" id="KW-0521">NADP</keyword>
<evidence type="ECO:0000256" key="1">
    <source>
        <dbReference type="ARBA" id="ARBA00008874"/>
    </source>
</evidence>
<comment type="similarity">
    <text evidence="2">Belongs to the NAD kinase family.</text>
</comment>
<reference evidence="18" key="2">
    <citation type="journal article" date="2023" name="IMA Fungus">
        <title>Comparative genomic study of the Penicillium genus elucidates a diverse pangenome and 15 lateral gene transfer events.</title>
        <authorList>
            <person name="Petersen C."/>
            <person name="Sorensen T."/>
            <person name="Nielsen M.R."/>
            <person name="Sondergaard T.E."/>
            <person name="Sorensen J.L."/>
            <person name="Fitzpatrick D.A."/>
            <person name="Frisvad J.C."/>
            <person name="Nielsen K.L."/>
        </authorList>
    </citation>
    <scope>NUCLEOTIDE SEQUENCE</scope>
    <source>
        <strain evidence="18">IBT 3081</strain>
    </source>
</reference>
<dbReference type="OrthoDB" id="248923at2759"/>
<evidence type="ECO:0000256" key="2">
    <source>
        <dbReference type="ARBA" id="ARBA00010995"/>
    </source>
</evidence>
<dbReference type="Gene3D" id="2.30.29.30">
    <property type="entry name" value="Pleckstrin-homology domain (PH domain)/Phosphotyrosine-binding domain (PTB)"/>
    <property type="match status" value="1"/>
</dbReference>
<dbReference type="Pfam" id="PF00786">
    <property type="entry name" value="PBD"/>
    <property type="match status" value="1"/>
</dbReference>
<dbReference type="Pfam" id="PF20143">
    <property type="entry name" value="NAD_kinase_C"/>
    <property type="match status" value="1"/>
</dbReference>
<dbReference type="InterPro" id="IPR008271">
    <property type="entry name" value="Ser/Thr_kinase_AS"/>
</dbReference>
<protein>
    <recommendedName>
        <fullName evidence="3">non-specific serine/threonine protein kinase</fullName>
        <ecNumber evidence="3">2.7.11.1</ecNumber>
    </recommendedName>
</protein>
<evidence type="ECO:0000256" key="7">
    <source>
        <dbReference type="ARBA" id="ARBA00022741"/>
    </source>
</evidence>
<feature type="domain" description="Protein kinase" evidence="16">
    <location>
        <begin position="1021"/>
        <end position="1290"/>
    </location>
</feature>
<feature type="compositionally biased region" description="Basic and acidic residues" evidence="14">
    <location>
        <begin position="982"/>
        <end position="995"/>
    </location>
</feature>
<dbReference type="InterPro" id="IPR001849">
    <property type="entry name" value="PH_domain"/>
</dbReference>
<feature type="region of interest" description="Disordered" evidence="14">
    <location>
        <begin position="206"/>
        <end position="226"/>
    </location>
</feature>
<proteinExistence type="inferred from homology"/>
<dbReference type="InterPro" id="IPR033923">
    <property type="entry name" value="PAK_BD"/>
</dbReference>
<dbReference type="InterPro" id="IPR002504">
    <property type="entry name" value="NADK"/>
</dbReference>
<evidence type="ECO:0000256" key="13">
    <source>
        <dbReference type="ARBA" id="ARBA00048679"/>
    </source>
</evidence>
<reference evidence="18" key="1">
    <citation type="submission" date="2022-12" db="EMBL/GenBank/DDBJ databases">
        <authorList>
            <person name="Petersen C."/>
        </authorList>
    </citation>
    <scope>NUCLEOTIDE SEQUENCE</scope>
    <source>
        <strain evidence="18">IBT 3081</strain>
    </source>
</reference>
<dbReference type="InterPro" id="IPR036936">
    <property type="entry name" value="CRIB_dom_sf"/>
</dbReference>
<evidence type="ECO:0000256" key="12">
    <source>
        <dbReference type="ARBA" id="ARBA00047899"/>
    </source>
</evidence>
<dbReference type="PROSITE" id="PS00108">
    <property type="entry name" value="PROTEIN_KINASE_ST"/>
    <property type="match status" value="1"/>
</dbReference>
<feature type="region of interest" description="Disordered" evidence="14">
    <location>
        <begin position="981"/>
        <end position="1002"/>
    </location>
</feature>
<evidence type="ECO:0000256" key="4">
    <source>
        <dbReference type="ARBA" id="ARBA00022507"/>
    </source>
</evidence>
<dbReference type="SMART" id="SM00285">
    <property type="entry name" value="PBD"/>
    <property type="match status" value="1"/>
</dbReference>
<feature type="compositionally biased region" description="Polar residues" evidence="14">
    <location>
        <begin position="768"/>
        <end position="789"/>
    </location>
</feature>
<feature type="region of interest" description="Disordered" evidence="14">
    <location>
        <begin position="733"/>
        <end position="956"/>
    </location>
</feature>
<evidence type="ECO:0000259" key="17">
    <source>
        <dbReference type="PROSITE" id="PS50108"/>
    </source>
</evidence>
<evidence type="ECO:0000256" key="10">
    <source>
        <dbReference type="ARBA" id="ARBA00022857"/>
    </source>
</evidence>
<dbReference type="EMBL" id="JAPZBT010000002">
    <property type="protein sequence ID" value="KAJ5373637.1"/>
    <property type="molecule type" value="Genomic_DNA"/>
</dbReference>
<keyword evidence="4" id="KW-0589">Pheromone response</keyword>
<dbReference type="SUPFAM" id="SSF56112">
    <property type="entry name" value="Protein kinase-like (PK-like)"/>
    <property type="match status" value="1"/>
</dbReference>
<dbReference type="GeneID" id="81462556"/>
<dbReference type="InterPro" id="IPR000719">
    <property type="entry name" value="Prot_kinase_dom"/>
</dbReference>
<dbReference type="InterPro" id="IPR017437">
    <property type="entry name" value="ATP-NAD_kinase_PpnK-typ_C"/>
</dbReference>
<dbReference type="Gene3D" id="3.40.50.10330">
    <property type="entry name" value="Probable inorganic polyphosphate/atp-NAD kinase, domain 1"/>
    <property type="match status" value="1"/>
</dbReference>
<dbReference type="Gene3D" id="3.30.200.20">
    <property type="entry name" value="Phosphorylase Kinase, domain 1"/>
    <property type="match status" value="1"/>
</dbReference>
<dbReference type="GO" id="GO:0003951">
    <property type="term" value="F:NAD+ kinase activity"/>
    <property type="evidence" value="ECO:0007669"/>
    <property type="project" value="InterPro"/>
</dbReference>
<dbReference type="FunFam" id="2.60.200.30:FF:000009">
    <property type="entry name" value="Poly(P)/ATP NAD kinase"/>
    <property type="match status" value="1"/>
</dbReference>
<dbReference type="HAMAP" id="MF_00361">
    <property type="entry name" value="NAD_kinase"/>
    <property type="match status" value="1"/>
</dbReference>
<dbReference type="CDD" id="cd06614">
    <property type="entry name" value="STKc_PAK"/>
    <property type="match status" value="1"/>
</dbReference>
<dbReference type="SUPFAM" id="SSF50729">
    <property type="entry name" value="PH domain-like"/>
    <property type="match status" value="1"/>
</dbReference>
<dbReference type="RefSeq" id="XP_056579623.1">
    <property type="nucleotide sequence ID" value="XM_056723373.1"/>
</dbReference>
<evidence type="ECO:0000256" key="8">
    <source>
        <dbReference type="ARBA" id="ARBA00022777"/>
    </source>
</evidence>
<keyword evidence="8 18" id="KW-0418">Kinase</keyword>
<evidence type="ECO:0000256" key="3">
    <source>
        <dbReference type="ARBA" id="ARBA00012513"/>
    </source>
</evidence>
<dbReference type="GO" id="GO:0005524">
    <property type="term" value="F:ATP binding"/>
    <property type="evidence" value="ECO:0007669"/>
    <property type="project" value="UniProtKB-KW"/>
</dbReference>
<dbReference type="InterPro" id="IPR051931">
    <property type="entry name" value="PAK3-like"/>
</dbReference>
<dbReference type="InterPro" id="IPR011009">
    <property type="entry name" value="Kinase-like_dom_sf"/>
</dbReference>
<dbReference type="PROSITE" id="PS50108">
    <property type="entry name" value="CRIB"/>
    <property type="match status" value="1"/>
</dbReference>
<evidence type="ECO:0000256" key="5">
    <source>
        <dbReference type="ARBA" id="ARBA00022527"/>
    </source>
</evidence>
<dbReference type="InterPro" id="IPR000095">
    <property type="entry name" value="CRIB_dom"/>
</dbReference>
<accession>A0A9W9S8M7</accession>
<feature type="non-terminal residue" evidence="18">
    <location>
        <position position="1"/>
    </location>
</feature>
<name>A0A9W9S8M7_9EURO</name>
<dbReference type="FunFam" id="3.90.810.10:FF:000005">
    <property type="entry name" value="Non-specific serine/threonine protein kinase"/>
    <property type="match status" value="1"/>
</dbReference>
<evidence type="ECO:0000256" key="6">
    <source>
        <dbReference type="ARBA" id="ARBA00022679"/>
    </source>
</evidence>
<dbReference type="GO" id="GO:0019236">
    <property type="term" value="P:response to pheromone"/>
    <property type="evidence" value="ECO:0007669"/>
    <property type="project" value="UniProtKB-KW"/>
</dbReference>
<feature type="domain" description="CRIB" evidence="17">
    <location>
        <begin position="663"/>
        <end position="676"/>
    </location>
</feature>
<dbReference type="FunFam" id="3.40.50.10330:FF:000033">
    <property type="entry name" value="NADH kinase, variant 3"/>
    <property type="match status" value="1"/>
</dbReference>
<dbReference type="Pfam" id="PF00069">
    <property type="entry name" value="Pkinase"/>
    <property type="match status" value="1"/>
</dbReference>
<keyword evidence="9" id="KW-0067">ATP-binding</keyword>
<keyword evidence="19" id="KW-1185">Reference proteome</keyword>
<dbReference type="Pfam" id="PF01513">
    <property type="entry name" value="NAD_kinase"/>
    <property type="match status" value="1"/>
</dbReference>
<evidence type="ECO:0000259" key="15">
    <source>
        <dbReference type="PROSITE" id="PS50003"/>
    </source>
</evidence>
<comment type="catalytic activity">
    <reaction evidence="12">
        <text>L-threonyl-[protein] + ATP = O-phospho-L-threonyl-[protein] + ADP + H(+)</text>
        <dbReference type="Rhea" id="RHEA:46608"/>
        <dbReference type="Rhea" id="RHEA-COMP:11060"/>
        <dbReference type="Rhea" id="RHEA-COMP:11605"/>
        <dbReference type="ChEBI" id="CHEBI:15378"/>
        <dbReference type="ChEBI" id="CHEBI:30013"/>
        <dbReference type="ChEBI" id="CHEBI:30616"/>
        <dbReference type="ChEBI" id="CHEBI:61977"/>
        <dbReference type="ChEBI" id="CHEBI:456216"/>
        <dbReference type="EC" id="2.7.11.1"/>
    </reaction>
</comment>
<dbReference type="PANTHER" id="PTHR45832">
    <property type="entry name" value="SERINE/THREONINE-PROTEIN KINASE SAMKA-RELATED-RELATED"/>
    <property type="match status" value="1"/>
</dbReference>
<keyword evidence="6" id="KW-0808">Transferase</keyword>
<dbReference type="SUPFAM" id="SSF111331">
    <property type="entry name" value="NAD kinase/diacylglycerol kinase-like"/>
    <property type="match status" value="1"/>
</dbReference>
<dbReference type="PANTHER" id="PTHR45832:SF22">
    <property type="entry name" value="SERINE_THREONINE-PROTEIN KINASE SAMKA-RELATED"/>
    <property type="match status" value="1"/>
</dbReference>
<evidence type="ECO:0000256" key="14">
    <source>
        <dbReference type="SAM" id="MobiDB-lite"/>
    </source>
</evidence>
<comment type="catalytic activity">
    <reaction evidence="13">
        <text>L-seryl-[protein] + ATP = O-phospho-L-seryl-[protein] + ADP + H(+)</text>
        <dbReference type="Rhea" id="RHEA:17989"/>
        <dbReference type="Rhea" id="RHEA-COMP:9863"/>
        <dbReference type="Rhea" id="RHEA-COMP:11604"/>
        <dbReference type="ChEBI" id="CHEBI:15378"/>
        <dbReference type="ChEBI" id="CHEBI:29999"/>
        <dbReference type="ChEBI" id="CHEBI:30616"/>
        <dbReference type="ChEBI" id="CHEBI:83421"/>
        <dbReference type="ChEBI" id="CHEBI:456216"/>
        <dbReference type="EC" id="2.7.11.1"/>
    </reaction>
</comment>
<dbReference type="InterPro" id="IPR011993">
    <property type="entry name" value="PH-like_dom_sf"/>
</dbReference>
<dbReference type="Gene3D" id="3.90.810.10">
    <property type="entry name" value="CRIB domain"/>
    <property type="match status" value="1"/>
</dbReference>
<sequence length="1310" mass="143337">ASDPSNMLCTILRRSPRLALRQHFSTSQPRHEIKDIGSLSQRLIPGYQESCDGELLSLQWPAPPRNIFLVRKDCAPAVTDSLIEFVNHVHSTYPSIAVILESKTAAEVHSSLSFPVYSVSLDEKRTALHDKVDLTVTLGGDGTILHAASLFATCSNVPPVLSFSMGTLGFLSEWKFSEFKRAFREVYMSGAGVGDRTPVLEDPGATPTEQEIEMGPTGWSSVRGKSMGSTRGARILMRNRLKVGLFTADGIETTPIRTKTDQGQGVYVMNELLIHRGKEPHLAVVDVFVGGRFLTEAVADGIIISTPTGSTAYSLSSGGSIVHPLVPATLLTPICARSLSFRPLVLPSSTPITLRLSEKNRGRELEVSLDGVHLGQGMGVGMEVRVWNEEMRHGKNEWQGGVPSVMRRSMGCEAHEGWVGGLNGLLKFNHPFGESSSANLSRGPQEVSAHSFTSSPLRDLGTSFTHTPQSNMYAPEQFMNPGPAPRPPTDRPPKLTLPTNTTTSFGQMSLDSPITPGPSSANLSLFPNTSSPSLAMSRSNTGQNGISIIKEGTVRCKEDKFLATWNTRYLILREYKLEFLKSDSGKVVITFPLSSVTAVARSEDSKMAFEVTRLANPKDANSKAALLARDLPTKTITCEVKSDDEIYEWIDKIYERCPGMGGVSNPTNFSHRVHVGFDPNTGAFVGLPPEWEKLLTSSAITKEDYKKNPQAVIEVLEFYSDIKMREQNPQYYAGINSPPNGQSKAYGSSVGSSIAPPRPPPPGPMQRLDSSQSKQSDGSMRSASSSVGQSDRAADHQQQVERMKEMADQERRRVEEERRNKEEQDAYNASIPKGRPTMAQQELGGYGGDEPSQNSRYQPSRPAPQAPGSAARQQDPRQLTAQRPAPAPPSQSPYGQSAPRAPGAPRTDDRQGSPSSRYPPNDPRAPGSATRPQQNASKGQAGPPPTRLPAPVQAVKPLNIANKQNGTKQTVPDGVRQAEAALTKKADQPRQKEVRMSAMSENEVMERLRSVVSKDNPNESYSKQRKIGQGASGSVYVARVKESAPSGVAHELYRTYGPRCQVAIKQMDLRSQPRKELIVNEIIVMKDSQHPNIVNFLDSFLQESSNELWVVMEFMEGGALTDVIDNNPVITEGQIATICAETCKGLAHLHNQSIIHRDIKSDNVLLDRVGHVKITDFGFCAKLTEHKSKRATMVGTPYWMAPEVVKQKEYGPKVDCWSLGIMAIEMIESEPPYLNEEPLKALYLIATNGTPRLKKPEKLTKELKAFLSVCLCVNVHSRASADELLAHEFLQTGCSLASLAELLRWKKATG</sequence>
<dbReference type="InterPro" id="IPR017438">
    <property type="entry name" value="ATP-NAD_kinase_N"/>
</dbReference>
<keyword evidence="7" id="KW-0547">Nucleotide-binding</keyword>
<comment type="caution">
    <text evidence="18">The sequence shown here is derived from an EMBL/GenBank/DDBJ whole genome shotgun (WGS) entry which is preliminary data.</text>
</comment>
<evidence type="ECO:0000259" key="16">
    <source>
        <dbReference type="PROSITE" id="PS50011"/>
    </source>
</evidence>
<dbReference type="Gene3D" id="2.60.200.30">
    <property type="entry name" value="Probable inorganic polyphosphate/atp-NAD kinase, domain 2"/>
    <property type="match status" value="1"/>
</dbReference>
<evidence type="ECO:0000313" key="19">
    <source>
        <dbReference type="Proteomes" id="UP001147752"/>
    </source>
</evidence>
<comment type="similarity">
    <text evidence="1">Belongs to the protein kinase superfamily. STE Ser/Thr protein kinase family. STE20 subfamily.</text>
</comment>
<gene>
    <name evidence="18" type="ORF">N7517_005643</name>
</gene>
<organism evidence="18 19">
    <name type="scientific">Penicillium concentricum</name>
    <dbReference type="NCBI Taxonomy" id="293559"/>
    <lineage>
        <taxon>Eukaryota</taxon>
        <taxon>Fungi</taxon>
        <taxon>Dikarya</taxon>
        <taxon>Ascomycota</taxon>
        <taxon>Pezizomycotina</taxon>
        <taxon>Eurotiomycetes</taxon>
        <taxon>Eurotiomycetidae</taxon>
        <taxon>Eurotiales</taxon>
        <taxon>Aspergillaceae</taxon>
        <taxon>Penicillium</taxon>
    </lineage>
</organism>
<dbReference type="GO" id="GO:0019674">
    <property type="term" value="P:NAD+ metabolic process"/>
    <property type="evidence" value="ECO:0007669"/>
    <property type="project" value="InterPro"/>
</dbReference>